<protein>
    <submittedName>
        <fullName evidence="1">Uncharacterized protein</fullName>
    </submittedName>
</protein>
<gene>
    <name evidence="1" type="ORF">IAA52_00570</name>
</gene>
<dbReference type="Proteomes" id="UP000824260">
    <property type="component" value="Unassembled WGS sequence"/>
</dbReference>
<organism evidence="1 2">
    <name type="scientific">Candidatus Pullichristensenella stercorigallinarum</name>
    <dbReference type="NCBI Taxonomy" id="2840909"/>
    <lineage>
        <taxon>Bacteria</taxon>
        <taxon>Bacillati</taxon>
        <taxon>Bacillota</taxon>
        <taxon>Clostridia</taxon>
        <taxon>Candidatus Pullichristensenella</taxon>
    </lineage>
</organism>
<dbReference type="AlphaFoldDB" id="A0A9D0ZJT3"/>
<accession>A0A9D0ZJT3</accession>
<proteinExistence type="predicted"/>
<sequence length="251" mass="28266">MKKLTVLFMIVMLLGVTVYAEDLQVQIIGGEDVPQATLDLDDMQLGQTYEIDGYARIAPVSFEYKDVFIQYGAGYPGDASYAIPSEHENADITGKVRFGDAGGPYFESTYYKSIYWQESGETADFAWLQVDLTNMQKEAVNFMKEATVKVIFDDEYELAGWVRQLNYDYDTERQYGAEGVEEHNPETEEYENTYGTLIRAALDPADEQPAEMLYTGHYVFGCTLPTAVINGTEPLSMVIDLGGNELTYNIR</sequence>
<reference evidence="1" key="1">
    <citation type="submission" date="2020-10" db="EMBL/GenBank/DDBJ databases">
        <authorList>
            <person name="Gilroy R."/>
        </authorList>
    </citation>
    <scope>NUCLEOTIDE SEQUENCE</scope>
    <source>
        <strain evidence="1">ChiSjej6B24-2974</strain>
    </source>
</reference>
<comment type="caution">
    <text evidence="1">The sequence shown here is derived from an EMBL/GenBank/DDBJ whole genome shotgun (WGS) entry which is preliminary data.</text>
</comment>
<reference evidence="1" key="2">
    <citation type="journal article" date="2021" name="PeerJ">
        <title>Extensive microbial diversity within the chicken gut microbiome revealed by metagenomics and culture.</title>
        <authorList>
            <person name="Gilroy R."/>
            <person name="Ravi A."/>
            <person name="Getino M."/>
            <person name="Pursley I."/>
            <person name="Horton D.L."/>
            <person name="Alikhan N.F."/>
            <person name="Baker D."/>
            <person name="Gharbi K."/>
            <person name="Hall N."/>
            <person name="Watson M."/>
            <person name="Adriaenssens E.M."/>
            <person name="Foster-Nyarko E."/>
            <person name="Jarju S."/>
            <person name="Secka A."/>
            <person name="Antonio M."/>
            <person name="Oren A."/>
            <person name="Chaudhuri R.R."/>
            <person name="La Ragione R."/>
            <person name="Hildebrand F."/>
            <person name="Pallen M.J."/>
        </authorList>
    </citation>
    <scope>NUCLEOTIDE SEQUENCE</scope>
    <source>
        <strain evidence="1">ChiSjej6B24-2974</strain>
    </source>
</reference>
<name>A0A9D0ZJT3_9FIRM</name>
<evidence type="ECO:0000313" key="1">
    <source>
        <dbReference type="EMBL" id="HIQ81579.1"/>
    </source>
</evidence>
<dbReference type="EMBL" id="DVFZ01000008">
    <property type="protein sequence ID" value="HIQ81579.1"/>
    <property type="molecule type" value="Genomic_DNA"/>
</dbReference>
<evidence type="ECO:0000313" key="2">
    <source>
        <dbReference type="Proteomes" id="UP000824260"/>
    </source>
</evidence>